<protein>
    <submittedName>
        <fullName evidence="2">Uncharacterized protein</fullName>
    </submittedName>
</protein>
<evidence type="ECO:0000313" key="3">
    <source>
        <dbReference type="Proteomes" id="UP001354989"/>
    </source>
</evidence>
<proteinExistence type="predicted"/>
<gene>
    <name evidence="2" type="ORF">PEPS_11130</name>
</gene>
<dbReference type="Proteomes" id="UP001354989">
    <property type="component" value="Chromosome"/>
</dbReference>
<sequence length="58" mass="6159">MRIRTCIIFLLLPFFATAQLSQNEMGGNVDSLGCSTEPTTSRVGGGAFGILRLRGGNI</sequence>
<accession>A0ABN6L6Q0</accession>
<feature type="signal peptide" evidence="1">
    <location>
        <begin position="1"/>
        <end position="18"/>
    </location>
</feature>
<feature type="chain" id="PRO_5046262360" evidence="1">
    <location>
        <begin position="19"/>
        <end position="58"/>
    </location>
</feature>
<reference evidence="2 3" key="1">
    <citation type="submission" date="2021-12" db="EMBL/GenBank/DDBJ databases">
        <title>Genome sequencing of bacteria with rrn-lacking chromosome and rrn-plasmid.</title>
        <authorList>
            <person name="Anda M."/>
            <person name="Iwasaki W."/>
        </authorList>
    </citation>
    <scope>NUCLEOTIDE SEQUENCE [LARGE SCALE GENOMIC DNA]</scope>
    <source>
        <strain evidence="2 3">NBRC 101262</strain>
    </source>
</reference>
<keyword evidence="3" id="KW-1185">Reference proteome</keyword>
<evidence type="ECO:0000256" key="1">
    <source>
        <dbReference type="SAM" id="SignalP"/>
    </source>
</evidence>
<keyword evidence="1" id="KW-0732">Signal</keyword>
<name>A0ABN6L6Q0_9BACT</name>
<evidence type="ECO:0000313" key="2">
    <source>
        <dbReference type="EMBL" id="BDC98832.1"/>
    </source>
</evidence>
<dbReference type="EMBL" id="AP025292">
    <property type="protein sequence ID" value="BDC98832.1"/>
    <property type="molecule type" value="Genomic_DNA"/>
</dbReference>
<organism evidence="2 3">
    <name type="scientific">Persicobacter psychrovividus</name>
    <dbReference type="NCBI Taxonomy" id="387638"/>
    <lineage>
        <taxon>Bacteria</taxon>
        <taxon>Pseudomonadati</taxon>
        <taxon>Bacteroidota</taxon>
        <taxon>Cytophagia</taxon>
        <taxon>Cytophagales</taxon>
        <taxon>Persicobacteraceae</taxon>
        <taxon>Persicobacter</taxon>
    </lineage>
</organism>